<feature type="transmembrane region" description="Helical" evidence="9">
    <location>
        <begin position="151"/>
        <end position="172"/>
    </location>
</feature>
<evidence type="ECO:0000256" key="7">
    <source>
        <dbReference type="PROSITE-ProRule" id="PRU01094"/>
    </source>
</evidence>
<feature type="compositionally biased region" description="Polar residues" evidence="8">
    <location>
        <begin position="61"/>
        <end position="76"/>
    </location>
</feature>
<name>A0A433D1P3_9FUNG</name>
<dbReference type="GO" id="GO:0005743">
    <property type="term" value="C:mitochondrial inner membrane"/>
    <property type="evidence" value="ECO:0007669"/>
    <property type="project" value="UniProtKB-SubCell"/>
</dbReference>
<evidence type="ECO:0000256" key="5">
    <source>
        <dbReference type="ARBA" id="ARBA00023128"/>
    </source>
</evidence>
<keyword evidence="5 7" id="KW-0496">Mitochondrion</keyword>
<dbReference type="OrthoDB" id="73691at2759"/>
<keyword evidence="6 9" id="KW-0472">Membrane</keyword>
<keyword evidence="4 9" id="KW-1133">Transmembrane helix</keyword>
<evidence type="ECO:0000256" key="1">
    <source>
        <dbReference type="ARBA" id="ARBA00004434"/>
    </source>
</evidence>
<evidence type="ECO:0000313" key="11">
    <source>
        <dbReference type="EMBL" id="RUP44759.1"/>
    </source>
</evidence>
<dbReference type="GO" id="GO:0030003">
    <property type="term" value="P:intracellular monoatomic cation homeostasis"/>
    <property type="evidence" value="ECO:0007669"/>
    <property type="project" value="TreeGrafter"/>
</dbReference>
<dbReference type="PANTHER" id="PTHR14009">
    <property type="entry name" value="LEUCINE ZIPPER-EF-HAND CONTAINING TRANSMEMBRANE PROTEIN"/>
    <property type="match status" value="1"/>
</dbReference>
<evidence type="ECO:0000313" key="12">
    <source>
        <dbReference type="Proteomes" id="UP000268093"/>
    </source>
</evidence>
<dbReference type="GO" id="GO:0043022">
    <property type="term" value="F:ribosome binding"/>
    <property type="evidence" value="ECO:0007669"/>
    <property type="project" value="InterPro"/>
</dbReference>
<comment type="caution">
    <text evidence="11">The sequence shown here is derived from an EMBL/GenBank/DDBJ whole genome shotgun (WGS) entry which is preliminary data.</text>
</comment>
<dbReference type="AlphaFoldDB" id="A0A433D1P3"/>
<dbReference type="Pfam" id="PF07766">
    <property type="entry name" value="LETM1_RBD"/>
    <property type="match status" value="1"/>
</dbReference>
<proteinExistence type="predicted"/>
<dbReference type="Proteomes" id="UP000268093">
    <property type="component" value="Unassembled WGS sequence"/>
</dbReference>
<evidence type="ECO:0000256" key="2">
    <source>
        <dbReference type="ARBA" id="ARBA00022692"/>
    </source>
</evidence>
<feature type="region of interest" description="Disordered" evidence="8">
    <location>
        <begin position="57"/>
        <end position="85"/>
    </location>
</feature>
<dbReference type="EMBL" id="RBNI01008371">
    <property type="protein sequence ID" value="RUP44759.1"/>
    <property type="molecule type" value="Genomic_DNA"/>
</dbReference>
<sequence length="348" mass="39804">MFASGVNHVHPGGLQSRFDAPRTTQNTYCSDISTSKTHVFRLISPLHHRNCIASLPRFKKPSSTTPVQPESNITSSPEKHVNATPGKQPFSITRLYQKSKELAVFYKNGVKLLWGNRKKAKELREAQRQGYKLNRKEFQLVHTTKKDMRKLIPFVVILAILPELIPFIVAFAPSLVPSTCVTAAQLEKSQREAFTKRVKMSENIVKSSVEGISARDFSSVDAIARLDRLYGLDFLYQNIDRKHLAAYCNFMGLGHKFATHGMLKQRLKKRLEYLLHDDLLISKDGVDSLTLEELQKAAEERGMRSLDVSEDHLRRSLRTWLNLQLHKPPITPGLLVFSRMFRYISDYK</sequence>
<dbReference type="PROSITE" id="PS51758">
    <property type="entry name" value="LETM1_RBD"/>
    <property type="match status" value="1"/>
</dbReference>
<dbReference type="PANTHER" id="PTHR14009:SF1">
    <property type="entry name" value="MITOCHONDRIAL PROTON_CALCIUM EXCHANGER PROTEIN"/>
    <property type="match status" value="1"/>
</dbReference>
<evidence type="ECO:0000256" key="9">
    <source>
        <dbReference type="SAM" id="Phobius"/>
    </source>
</evidence>
<dbReference type="InterPro" id="IPR033122">
    <property type="entry name" value="LETM1-like_RBD"/>
</dbReference>
<dbReference type="InterPro" id="IPR044202">
    <property type="entry name" value="LETM1/MDM38-like"/>
</dbReference>
<accession>A0A433D1P3</accession>
<evidence type="ECO:0000256" key="6">
    <source>
        <dbReference type="ARBA" id="ARBA00023136"/>
    </source>
</evidence>
<evidence type="ECO:0000256" key="3">
    <source>
        <dbReference type="ARBA" id="ARBA00022792"/>
    </source>
</evidence>
<keyword evidence="2 9" id="KW-0812">Transmembrane</keyword>
<feature type="domain" description="Letm1 RBD" evidence="10">
    <location>
        <begin position="156"/>
        <end position="348"/>
    </location>
</feature>
<keyword evidence="3" id="KW-0999">Mitochondrion inner membrane</keyword>
<protein>
    <submittedName>
        <fullName evidence="11">LETM1-like protein-domain-containing protein</fullName>
    </submittedName>
</protein>
<comment type="subcellular location">
    <subcellularLocation>
        <location evidence="1">Mitochondrion inner membrane</location>
        <topology evidence="1">Single-pass membrane protein</topology>
    </subcellularLocation>
</comment>
<feature type="region of interest" description="Disordered" evidence="8">
    <location>
        <begin position="1"/>
        <end position="21"/>
    </location>
</feature>
<keyword evidence="12" id="KW-1185">Reference proteome</keyword>
<organism evidence="11 12">
    <name type="scientific">Jimgerdemannia flammicorona</name>
    <dbReference type="NCBI Taxonomy" id="994334"/>
    <lineage>
        <taxon>Eukaryota</taxon>
        <taxon>Fungi</taxon>
        <taxon>Fungi incertae sedis</taxon>
        <taxon>Mucoromycota</taxon>
        <taxon>Mucoromycotina</taxon>
        <taxon>Endogonomycetes</taxon>
        <taxon>Endogonales</taxon>
        <taxon>Endogonaceae</taxon>
        <taxon>Jimgerdemannia</taxon>
    </lineage>
</organism>
<evidence type="ECO:0000256" key="8">
    <source>
        <dbReference type="SAM" id="MobiDB-lite"/>
    </source>
</evidence>
<gene>
    <name evidence="11" type="ORF">BC936DRAFT_149044</name>
</gene>
<evidence type="ECO:0000259" key="10">
    <source>
        <dbReference type="PROSITE" id="PS51758"/>
    </source>
</evidence>
<reference evidence="11 12" key="1">
    <citation type="journal article" date="2018" name="New Phytol.">
        <title>Phylogenomics of Endogonaceae and evolution of mycorrhizas within Mucoromycota.</title>
        <authorList>
            <person name="Chang Y."/>
            <person name="Desiro A."/>
            <person name="Na H."/>
            <person name="Sandor L."/>
            <person name="Lipzen A."/>
            <person name="Clum A."/>
            <person name="Barry K."/>
            <person name="Grigoriev I.V."/>
            <person name="Martin F.M."/>
            <person name="Stajich J.E."/>
            <person name="Smith M.E."/>
            <person name="Bonito G."/>
            <person name="Spatafora J.W."/>
        </authorList>
    </citation>
    <scope>NUCLEOTIDE SEQUENCE [LARGE SCALE GENOMIC DNA]</scope>
    <source>
        <strain evidence="11 12">GMNB39</strain>
    </source>
</reference>
<evidence type="ECO:0000256" key="4">
    <source>
        <dbReference type="ARBA" id="ARBA00022989"/>
    </source>
</evidence>